<keyword evidence="10 11" id="KW-0119">Carbohydrate metabolism</keyword>
<evidence type="ECO:0000313" key="15">
    <source>
        <dbReference type="EMBL" id="SMO94866.1"/>
    </source>
</evidence>
<feature type="binding site" evidence="10">
    <location>
        <begin position="179"/>
        <end position="181"/>
    </location>
    <ligand>
        <name>substrate</name>
    </ligand>
</feature>
<evidence type="ECO:0000256" key="3">
    <source>
        <dbReference type="ARBA" id="ARBA00001941"/>
    </source>
</evidence>
<feature type="binding site" evidence="10 13">
    <location>
        <position position="38"/>
    </location>
    <ligand>
        <name>a divalent metal cation</name>
        <dbReference type="ChEBI" id="CHEBI:60240"/>
    </ligand>
</feature>
<evidence type="ECO:0000256" key="6">
    <source>
        <dbReference type="ARBA" id="ARBA00009541"/>
    </source>
</evidence>
<organism evidence="15 16">
    <name type="scientific">Gracilimonas mengyeensis</name>
    <dbReference type="NCBI Taxonomy" id="1302730"/>
    <lineage>
        <taxon>Bacteria</taxon>
        <taxon>Pseudomonadati</taxon>
        <taxon>Balneolota</taxon>
        <taxon>Balneolia</taxon>
        <taxon>Balneolales</taxon>
        <taxon>Balneolaceae</taxon>
        <taxon>Gracilimonas</taxon>
    </lineage>
</organism>
<dbReference type="PANTHER" id="PTHR11749">
    <property type="entry name" value="RIBULOSE-5-PHOSPHATE-3-EPIMERASE"/>
    <property type="match status" value="1"/>
</dbReference>
<comment type="cofactor">
    <cofactor evidence="2">
        <name>Mn(2+)</name>
        <dbReference type="ChEBI" id="CHEBI:29035"/>
    </cofactor>
</comment>
<evidence type="ECO:0000256" key="12">
    <source>
        <dbReference type="PIRSR" id="PIRSR001461-1"/>
    </source>
</evidence>
<comment type="cofactor">
    <cofactor evidence="4">
        <name>Zn(2+)</name>
        <dbReference type="ChEBI" id="CHEBI:29105"/>
    </cofactor>
</comment>
<feature type="binding site" evidence="10 14">
    <location>
        <begin position="146"/>
        <end position="149"/>
    </location>
    <ligand>
        <name>substrate</name>
    </ligand>
</feature>
<comment type="similarity">
    <text evidence="6 10 11">Belongs to the ribulose-phosphate 3-epimerase family.</text>
</comment>
<evidence type="ECO:0000256" key="8">
    <source>
        <dbReference type="ARBA" id="ARBA00022723"/>
    </source>
</evidence>
<dbReference type="GO" id="GO:0004750">
    <property type="term" value="F:D-ribulose-phosphate 3-epimerase activity"/>
    <property type="evidence" value="ECO:0007669"/>
    <property type="project" value="UniProtKB-UniRule"/>
</dbReference>
<dbReference type="GO" id="GO:0006098">
    <property type="term" value="P:pentose-phosphate shunt"/>
    <property type="evidence" value="ECO:0007669"/>
    <property type="project" value="UniProtKB-UniRule"/>
</dbReference>
<dbReference type="OrthoDB" id="1645589at2"/>
<keyword evidence="8 10" id="KW-0479">Metal-binding</keyword>
<dbReference type="Gene3D" id="3.20.20.70">
    <property type="entry name" value="Aldolase class I"/>
    <property type="match status" value="1"/>
</dbReference>
<keyword evidence="9 10" id="KW-0413">Isomerase</keyword>
<comment type="pathway">
    <text evidence="10">Carbohydrate degradation.</text>
</comment>
<protein>
    <recommendedName>
        <fullName evidence="7 10">Ribulose-phosphate 3-epimerase</fullName>
        <ecNumber evidence="7 10">5.1.3.1</ecNumber>
    </recommendedName>
</protein>
<evidence type="ECO:0000256" key="9">
    <source>
        <dbReference type="ARBA" id="ARBA00023235"/>
    </source>
</evidence>
<dbReference type="GO" id="GO:0046872">
    <property type="term" value="F:metal ion binding"/>
    <property type="evidence" value="ECO:0007669"/>
    <property type="project" value="UniProtKB-UniRule"/>
</dbReference>
<dbReference type="PIRSF" id="PIRSF001461">
    <property type="entry name" value="RPE"/>
    <property type="match status" value="1"/>
</dbReference>
<keyword evidence="13" id="KW-0170">Cobalt</keyword>
<proteinExistence type="inferred from homology"/>
<keyword evidence="13" id="KW-0464">Manganese</keyword>
<dbReference type="Pfam" id="PF00834">
    <property type="entry name" value="Ribul_P_3_epim"/>
    <property type="match status" value="1"/>
</dbReference>
<dbReference type="HAMAP" id="MF_02227">
    <property type="entry name" value="RPE"/>
    <property type="match status" value="1"/>
</dbReference>
<feature type="binding site" evidence="10 14">
    <location>
        <position position="11"/>
    </location>
    <ligand>
        <name>substrate</name>
    </ligand>
</feature>
<dbReference type="NCBIfam" id="NF004076">
    <property type="entry name" value="PRK05581.1-4"/>
    <property type="match status" value="1"/>
</dbReference>
<dbReference type="NCBIfam" id="TIGR01163">
    <property type="entry name" value="rpe"/>
    <property type="match status" value="1"/>
</dbReference>
<name>A0A521FF83_9BACT</name>
<feature type="active site" description="Proton acceptor" evidence="10 12">
    <location>
        <position position="38"/>
    </location>
</feature>
<evidence type="ECO:0000256" key="2">
    <source>
        <dbReference type="ARBA" id="ARBA00001936"/>
    </source>
</evidence>
<dbReference type="RefSeq" id="WP_142456043.1">
    <property type="nucleotide sequence ID" value="NZ_FXTP01000018.1"/>
</dbReference>
<evidence type="ECO:0000256" key="14">
    <source>
        <dbReference type="PIRSR" id="PIRSR001461-3"/>
    </source>
</evidence>
<dbReference type="InterPro" id="IPR013785">
    <property type="entry name" value="Aldolase_TIM"/>
</dbReference>
<dbReference type="GO" id="GO:0005737">
    <property type="term" value="C:cytoplasm"/>
    <property type="evidence" value="ECO:0007669"/>
    <property type="project" value="UniProtKB-ARBA"/>
</dbReference>
<comment type="cofactor">
    <cofactor evidence="5">
        <name>Fe(2+)</name>
        <dbReference type="ChEBI" id="CHEBI:29033"/>
    </cofactor>
</comment>
<dbReference type="EMBL" id="FXTP01000018">
    <property type="protein sequence ID" value="SMO94866.1"/>
    <property type="molecule type" value="Genomic_DNA"/>
</dbReference>
<accession>A0A521FF83</accession>
<dbReference type="FunFam" id="3.20.20.70:FF:000004">
    <property type="entry name" value="Ribulose-phosphate 3-epimerase"/>
    <property type="match status" value="1"/>
</dbReference>
<dbReference type="Proteomes" id="UP000317557">
    <property type="component" value="Unassembled WGS sequence"/>
</dbReference>
<sequence length="226" mass="24363">MNFELPVLAPSILAADFTKLGENIQDCTKAGASWIHCDIMDGHFVPNISFGPSVVAAAKKAAPEAFVDVHLMIENPDNFVEDFVEAGADSITVHYETCPHLHRTIQNIKKYGVMAGVAINPATTISNIEPILGDADLVLAMSVNPGFGGQSFIPATYDRIKELARIRDEKGYSYLIQVDGGVNLRNITKVAKAGAEVLVAGSSVFRAEDITTRVEELTEKLSSSNE</sequence>
<feature type="active site" description="Proton donor" evidence="10 12">
    <location>
        <position position="179"/>
    </location>
</feature>
<dbReference type="EC" id="5.1.3.1" evidence="7 10"/>
<dbReference type="CDD" id="cd00429">
    <property type="entry name" value="RPE"/>
    <property type="match status" value="1"/>
</dbReference>
<evidence type="ECO:0000256" key="11">
    <source>
        <dbReference type="PIRNR" id="PIRNR001461"/>
    </source>
</evidence>
<gene>
    <name evidence="10" type="primary">rpe</name>
    <name evidence="15" type="ORF">SAMN06265219_11840</name>
</gene>
<comment type="catalytic activity">
    <reaction evidence="1 10 11">
        <text>D-ribulose 5-phosphate = D-xylulose 5-phosphate</text>
        <dbReference type="Rhea" id="RHEA:13677"/>
        <dbReference type="ChEBI" id="CHEBI:57737"/>
        <dbReference type="ChEBI" id="CHEBI:58121"/>
        <dbReference type="EC" id="5.1.3.1"/>
    </reaction>
</comment>
<feature type="binding site" evidence="14">
    <location>
        <position position="181"/>
    </location>
    <ligand>
        <name>substrate</name>
    </ligand>
</feature>
<comment type="function">
    <text evidence="10">Catalyzes the reversible epimerization of D-ribulose 5-phosphate to D-xylulose 5-phosphate.</text>
</comment>
<dbReference type="AlphaFoldDB" id="A0A521FF83"/>
<evidence type="ECO:0000256" key="4">
    <source>
        <dbReference type="ARBA" id="ARBA00001947"/>
    </source>
</evidence>
<evidence type="ECO:0000256" key="13">
    <source>
        <dbReference type="PIRSR" id="PIRSR001461-2"/>
    </source>
</evidence>
<evidence type="ECO:0000256" key="7">
    <source>
        <dbReference type="ARBA" id="ARBA00013188"/>
    </source>
</evidence>
<evidence type="ECO:0000313" key="16">
    <source>
        <dbReference type="Proteomes" id="UP000317557"/>
    </source>
</evidence>
<feature type="binding site" evidence="10 14">
    <location>
        <begin position="201"/>
        <end position="202"/>
    </location>
    <ligand>
        <name>substrate</name>
    </ligand>
</feature>
<dbReference type="SUPFAM" id="SSF51366">
    <property type="entry name" value="Ribulose-phoshate binding barrel"/>
    <property type="match status" value="1"/>
</dbReference>
<keyword evidence="13" id="KW-0862">Zinc</keyword>
<dbReference type="InterPro" id="IPR011060">
    <property type="entry name" value="RibuloseP-bd_barrel"/>
</dbReference>
<comment type="cofactor">
    <cofactor evidence="3">
        <name>Co(2+)</name>
        <dbReference type="ChEBI" id="CHEBI:48828"/>
    </cofactor>
</comment>
<evidence type="ECO:0000256" key="1">
    <source>
        <dbReference type="ARBA" id="ARBA00001782"/>
    </source>
</evidence>
<keyword evidence="16" id="KW-1185">Reference proteome</keyword>
<feature type="binding site" evidence="10 13">
    <location>
        <position position="70"/>
    </location>
    <ligand>
        <name>a divalent metal cation</name>
        <dbReference type="ChEBI" id="CHEBI:60240"/>
    </ligand>
</feature>
<dbReference type="InterPro" id="IPR026019">
    <property type="entry name" value="Ribul_P_3_epim"/>
</dbReference>
<evidence type="ECO:0000256" key="5">
    <source>
        <dbReference type="ARBA" id="ARBA00001954"/>
    </source>
</evidence>
<feature type="binding site" evidence="10 13">
    <location>
        <position position="179"/>
    </location>
    <ligand>
        <name>a divalent metal cation</name>
        <dbReference type="ChEBI" id="CHEBI:60240"/>
    </ligand>
</feature>
<feature type="binding site" evidence="10 13">
    <location>
        <position position="36"/>
    </location>
    <ligand>
        <name>a divalent metal cation</name>
        <dbReference type="ChEBI" id="CHEBI:60240"/>
    </ligand>
</feature>
<reference evidence="15 16" key="1">
    <citation type="submission" date="2017-05" db="EMBL/GenBank/DDBJ databases">
        <authorList>
            <person name="Varghese N."/>
            <person name="Submissions S."/>
        </authorList>
    </citation>
    <scope>NUCLEOTIDE SEQUENCE [LARGE SCALE GENOMIC DNA]</scope>
    <source>
        <strain evidence="15 16">DSM 21985</strain>
    </source>
</reference>
<evidence type="ECO:0000256" key="10">
    <source>
        <dbReference type="HAMAP-Rule" id="MF_02227"/>
    </source>
</evidence>
<dbReference type="GO" id="GO:0019323">
    <property type="term" value="P:pentose catabolic process"/>
    <property type="evidence" value="ECO:0007669"/>
    <property type="project" value="UniProtKB-UniRule"/>
</dbReference>
<dbReference type="InterPro" id="IPR000056">
    <property type="entry name" value="Ribul_P_3_epim-like"/>
</dbReference>
<comment type="cofactor">
    <cofactor evidence="10 13">
        <name>a divalent metal cation</name>
        <dbReference type="ChEBI" id="CHEBI:60240"/>
    </cofactor>
    <text evidence="10 13">Binds 1 divalent metal cation per subunit.</text>
</comment>
<feature type="binding site" evidence="10 14">
    <location>
        <position position="70"/>
    </location>
    <ligand>
        <name>substrate</name>
    </ligand>
</feature>